<reference evidence="1" key="1">
    <citation type="submission" date="2014-11" db="EMBL/GenBank/DDBJ databases">
        <authorList>
            <person name="Amaro Gonzalez C."/>
        </authorList>
    </citation>
    <scope>NUCLEOTIDE SEQUENCE</scope>
</reference>
<proteinExistence type="predicted"/>
<protein>
    <submittedName>
        <fullName evidence="1">Uncharacterized protein</fullName>
    </submittedName>
</protein>
<organism evidence="1">
    <name type="scientific">Anguilla anguilla</name>
    <name type="common">European freshwater eel</name>
    <name type="synonym">Muraena anguilla</name>
    <dbReference type="NCBI Taxonomy" id="7936"/>
    <lineage>
        <taxon>Eukaryota</taxon>
        <taxon>Metazoa</taxon>
        <taxon>Chordata</taxon>
        <taxon>Craniata</taxon>
        <taxon>Vertebrata</taxon>
        <taxon>Euteleostomi</taxon>
        <taxon>Actinopterygii</taxon>
        <taxon>Neopterygii</taxon>
        <taxon>Teleostei</taxon>
        <taxon>Anguilliformes</taxon>
        <taxon>Anguillidae</taxon>
        <taxon>Anguilla</taxon>
    </lineage>
</organism>
<evidence type="ECO:0000313" key="1">
    <source>
        <dbReference type="EMBL" id="JAH61065.1"/>
    </source>
</evidence>
<dbReference type="EMBL" id="GBXM01047512">
    <property type="protein sequence ID" value="JAH61065.1"/>
    <property type="molecule type" value="Transcribed_RNA"/>
</dbReference>
<sequence length="53" mass="6314">MYIFLLRDIYKLIQNITNKGKCLAHKKTIQLRKYINIIIVHSVKSSFTKIYVT</sequence>
<dbReference type="AlphaFoldDB" id="A0A0E9U7B7"/>
<name>A0A0E9U7B7_ANGAN</name>
<accession>A0A0E9U7B7</accession>
<reference evidence="1" key="2">
    <citation type="journal article" date="2015" name="Fish Shellfish Immunol.">
        <title>Early steps in the European eel (Anguilla anguilla)-Vibrio vulnificus interaction in the gills: Role of the RtxA13 toxin.</title>
        <authorList>
            <person name="Callol A."/>
            <person name="Pajuelo D."/>
            <person name="Ebbesson L."/>
            <person name="Teles M."/>
            <person name="MacKenzie S."/>
            <person name="Amaro C."/>
        </authorList>
    </citation>
    <scope>NUCLEOTIDE SEQUENCE</scope>
</reference>